<sequence length="411" mass="48241">MESVEKLKKMQQEKKVVKMPIPFILTKDDNIKANSLKNAGLILEHDKVLIHTFAFNEFTHEIAVIKDIPELRIKKGRMIDDYTPLIMRYIEDVYGVLFNRNIIEMAVVNEARKHTYNPVKDYFNACHQAWDGVKRAPDFLPTYLGAEKSRITTLQTKLFFVGAVAKAFKPDTKFDFVLDLVGGQGAGKTTLLKKMAVDWYTDQFTDFKDKDSYSNMLRALIVNDDEMTATNNSDFANLKKFISMERLEFRKSYGHNSELYDKNFVLARTTNELTYLKDKTGERRFLPILVNKDNQIKHPVTDLKQDEVIQLWGEFTNYYFDGFDFGLTDYQNKLLEKNRSNFMYVDEIEEQIEIFLDAYKRDFVSSNQIAKFLGIADLIKNRKIAKKIKYIMDNENEWVYTNYPKRGYKRK</sequence>
<evidence type="ECO:0000259" key="1">
    <source>
        <dbReference type="Pfam" id="PF05272"/>
    </source>
</evidence>
<gene>
    <name evidence="2" type="ORF">PSR33_05615</name>
</gene>
<name>A0AAJ5RED9_LATCU</name>
<feature type="domain" description="Virulence-associated protein E-like" evidence="1">
    <location>
        <begin position="129"/>
        <end position="343"/>
    </location>
</feature>
<accession>A0AAJ5RED9</accession>
<dbReference type="Pfam" id="PF05272">
    <property type="entry name" value="VapE-like_dom"/>
    <property type="match status" value="1"/>
</dbReference>
<dbReference type="PANTHER" id="PTHR34985:SF1">
    <property type="entry name" value="SLR0554 PROTEIN"/>
    <property type="match status" value="1"/>
</dbReference>
<dbReference type="InterPro" id="IPR027417">
    <property type="entry name" value="P-loop_NTPase"/>
</dbReference>
<dbReference type="RefSeq" id="WP_056966814.1">
    <property type="nucleotide sequence ID" value="NZ_BJOQ01000035.1"/>
</dbReference>
<organism evidence="2 3">
    <name type="scientific">Latilactobacillus curvatus</name>
    <name type="common">Lactobacillus curvatus</name>
    <dbReference type="NCBI Taxonomy" id="28038"/>
    <lineage>
        <taxon>Bacteria</taxon>
        <taxon>Bacillati</taxon>
        <taxon>Bacillota</taxon>
        <taxon>Bacilli</taxon>
        <taxon>Lactobacillales</taxon>
        <taxon>Lactobacillaceae</taxon>
        <taxon>Latilactobacillus</taxon>
    </lineage>
</organism>
<protein>
    <submittedName>
        <fullName evidence="2">VapE family protein</fullName>
    </submittedName>
</protein>
<proteinExistence type="predicted"/>
<evidence type="ECO:0000313" key="2">
    <source>
        <dbReference type="EMBL" id="WDC91666.1"/>
    </source>
</evidence>
<evidence type="ECO:0000313" key="3">
    <source>
        <dbReference type="Proteomes" id="UP001215533"/>
    </source>
</evidence>
<dbReference type="PANTHER" id="PTHR34985">
    <property type="entry name" value="SLR0554 PROTEIN"/>
    <property type="match status" value="1"/>
</dbReference>
<dbReference type="Proteomes" id="UP001215533">
    <property type="component" value="Chromosome"/>
</dbReference>
<dbReference type="EMBL" id="CP117683">
    <property type="protein sequence ID" value="WDC91666.1"/>
    <property type="molecule type" value="Genomic_DNA"/>
</dbReference>
<dbReference type="AlphaFoldDB" id="A0AAJ5RED9"/>
<dbReference type="Gene3D" id="3.40.50.300">
    <property type="entry name" value="P-loop containing nucleotide triphosphate hydrolases"/>
    <property type="match status" value="1"/>
</dbReference>
<dbReference type="GeneID" id="49610582"/>
<dbReference type="InterPro" id="IPR007936">
    <property type="entry name" value="VapE-like_dom"/>
</dbReference>
<reference evidence="2" key="1">
    <citation type="submission" date="2023-02" db="EMBL/GenBank/DDBJ databases">
        <title>Complete genome sequence of Lactobacillus curvatus CACC879 isolated from Pig feces.</title>
        <authorList>
            <person name="Park S."/>
            <person name="Park M.A."/>
            <person name="Kim D.-H."/>
            <person name="Kim Y."/>
        </authorList>
    </citation>
    <scope>NUCLEOTIDE SEQUENCE</scope>
    <source>
        <strain evidence="2">CACC879</strain>
    </source>
</reference>